<keyword evidence="5" id="KW-0346">Stress response</keyword>
<dbReference type="PANTHER" id="PTHR19375">
    <property type="entry name" value="HEAT SHOCK PROTEIN 70KDA"/>
    <property type="match status" value="1"/>
</dbReference>
<dbReference type="PROSITE" id="PS00329">
    <property type="entry name" value="HSP70_2"/>
    <property type="match status" value="1"/>
</dbReference>
<dbReference type="Gene3D" id="1.20.1270.10">
    <property type="match status" value="1"/>
</dbReference>
<reference evidence="5 6" key="1">
    <citation type="journal article" date="2019" name="Commun. Biol.">
        <title>The bagworm genome reveals a unique fibroin gene that provides high tensile strength.</title>
        <authorList>
            <person name="Kono N."/>
            <person name="Nakamura H."/>
            <person name="Ohtoshi R."/>
            <person name="Tomita M."/>
            <person name="Numata K."/>
            <person name="Arakawa K."/>
        </authorList>
    </citation>
    <scope>NUCLEOTIDE SEQUENCE [LARGE SCALE GENOMIC DNA]</scope>
</reference>
<dbReference type="FunFam" id="3.90.640.10:FF:000010">
    <property type="entry name" value="heat shock 70 kDa protein 14"/>
    <property type="match status" value="1"/>
</dbReference>
<dbReference type="OrthoDB" id="2401965at2759"/>
<dbReference type="Pfam" id="PF00012">
    <property type="entry name" value="HSP70"/>
    <property type="match status" value="1"/>
</dbReference>
<keyword evidence="2 4" id="KW-0547">Nucleotide-binding</keyword>
<dbReference type="Gene3D" id="3.90.640.10">
    <property type="entry name" value="Actin, Chain A, domain 4"/>
    <property type="match status" value="1"/>
</dbReference>
<dbReference type="Gene3D" id="3.30.30.30">
    <property type="match status" value="1"/>
</dbReference>
<evidence type="ECO:0000313" key="5">
    <source>
        <dbReference type="EMBL" id="GBP80925.1"/>
    </source>
</evidence>
<dbReference type="Gene3D" id="3.30.420.40">
    <property type="match status" value="2"/>
</dbReference>
<dbReference type="SUPFAM" id="SSF100920">
    <property type="entry name" value="Heat shock protein 70kD (HSP70), peptide-binding domain"/>
    <property type="match status" value="1"/>
</dbReference>
<evidence type="ECO:0000256" key="3">
    <source>
        <dbReference type="ARBA" id="ARBA00022840"/>
    </source>
</evidence>
<comment type="similarity">
    <text evidence="1 4">Belongs to the heat shock protein 70 family.</text>
</comment>
<dbReference type="SUPFAM" id="SSF100934">
    <property type="entry name" value="Heat shock protein 70kD (HSP70), C-terminal subdomain"/>
    <property type="match status" value="1"/>
</dbReference>
<dbReference type="InterPro" id="IPR018181">
    <property type="entry name" value="Heat_shock_70_CS"/>
</dbReference>
<dbReference type="InterPro" id="IPR013126">
    <property type="entry name" value="Hsp_70_fam"/>
</dbReference>
<gene>
    <name evidence="5" type="primary">HSP70B2</name>
    <name evidence="5" type="ORF">EVAR_49006_1</name>
</gene>
<dbReference type="InterPro" id="IPR029048">
    <property type="entry name" value="HSP70_C_sf"/>
</dbReference>
<dbReference type="GO" id="GO:0140662">
    <property type="term" value="F:ATP-dependent protein folding chaperone"/>
    <property type="evidence" value="ECO:0007669"/>
    <property type="project" value="InterPro"/>
</dbReference>
<keyword evidence="6" id="KW-1185">Reference proteome</keyword>
<dbReference type="PROSITE" id="PS01036">
    <property type="entry name" value="HSP70_3"/>
    <property type="match status" value="1"/>
</dbReference>
<dbReference type="Proteomes" id="UP000299102">
    <property type="component" value="Unassembled WGS sequence"/>
</dbReference>
<evidence type="ECO:0000256" key="1">
    <source>
        <dbReference type="ARBA" id="ARBA00007381"/>
    </source>
</evidence>
<proteinExistence type="inferred from homology"/>
<dbReference type="FunFam" id="3.30.30.30:FF:000005">
    <property type="entry name" value="Heat shock protein ssb1"/>
    <property type="match status" value="1"/>
</dbReference>
<dbReference type="Gene3D" id="2.60.34.10">
    <property type="entry name" value="Substrate Binding Domain Of DNAk, Chain A, domain 1"/>
    <property type="match status" value="1"/>
</dbReference>
<protein>
    <submittedName>
        <fullName evidence="5">Heat shock protein 70 B2</fullName>
    </submittedName>
</protein>
<dbReference type="FunFam" id="2.60.34.10:FF:000023">
    <property type="entry name" value="70 kDa heat shock cognate protein"/>
    <property type="match status" value="1"/>
</dbReference>
<keyword evidence="3 4" id="KW-0067">ATP-binding</keyword>
<evidence type="ECO:0000256" key="4">
    <source>
        <dbReference type="RuleBase" id="RU003322"/>
    </source>
</evidence>
<dbReference type="GO" id="GO:0005524">
    <property type="term" value="F:ATP binding"/>
    <property type="evidence" value="ECO:0007669"/>
    <property type="project" value="UniProtKB-KW"/>
</dbReference>
<dbReference type="InterPro" id="IPR043129">
    <property type="entry name" value="ATPase_NBD"/>
</dbReference>
<dbReference type="PROSITE" id="PS00297">
    <property type="entry name" value="HSP70_1"/>
    <property type="match status" value="1"/>
</dbReference>
<sequence length="626" mass="69229">MVAIGIDLGTTCSCVAVWRNGGVEVIPNERGDRTTASYVAFTSTEVIVGDAAKGQAVSNLRNTVFGIKRLIGRSYDDLRVQSQLRRWPFAVIDDDGKPSVVVEMKELAEDRLGTEVKDAVVTVPAYFNDSQRRATRTAGAIAGLNVARILDEPTAAALAYGVDDESKGIKNVLIYDLGGGTFDVSIVTVEDGTTFRVRATAGNTNLGGEDFDGRIVAYFNEDFAKTHARVLFDDHKALARLRIVAESAKKCLTSSPVTRVHIESLTDGIDYSCELTREMFEELCSDLFIDTLKPVKQALSGAKMIKSDIHDVILVGGSSKIPKIQSLVKGFFDGKPLIASINPDEVVAYGAAVQAAILSGVKHEKIPNTLLVDVVPLSLGIETARGLMFRVIEKNTPTPCRRIKEVSTLEDNQTVMTIEVFEGERSLTKDNKLLGVFELTGIPPAPRGVPKIDLVFDVDANGILSVMAHDKSTGSNNGIVIKNECRLNPKDIEKMIANAIVLREEDEQQKMRLQTRNNLETYIFSVRRAVKEDIDKLKNEEKNNVLKKCEDILIWLDQNTDRLAKDDFEMKMAECSTKWSEILNRLCKTDWNRCYKRQKTENRSELAVNDLATNEENGKETNGNLY</sequence>
<accession>A0A4C1Z2U3</accession>
<dbReference type="AlphaFoldDB" id="A0A4C1Z2U3"/>
<dbReference type="EMBL" id="BGZK01001488">
    <property type="protein sequence ID" value="GBP80925.1"/>
    <property type="molecule type" value="Genomic_DNA"/>
</dbReference>
<name>A0A4C1Z2U3_EUMVA</name>
<evidence type="ECO:0000256" key="2">
    <source>
        <dbReference type="ARBA" id="ARBA00022741"/>
    </source>
</evidence>
<dbReference type="CDD" id="cd24028">
    <property type="entry name" value="ASKHA_NBD_HSP70_HSPA1-like"/>
    <property type="match status" value="1"/>
</dbReference>
<dbReference type="InterPro" id="IPR029047">
    <property type="entry name" value="HSP70_peptide-bd_sf"/>
</dbReference>
<organism evidence="5 6">
    <name type="scientific">Eumeta variegata</name>
    <name type="common">Bagworm moth</name>
    <name type="synonym">Eumeta japonica</name>
    <dbReference type="NCBI Taxonomy" id="151549"/>
    <lineage>
        <taxon>Eukaryota</taxon>
        <taxon>Metazoa</taxon>
        <taxon>Ecdysozoa</taxon>
        <taxon>Arthropoda</taxon>
        <taxon>Hexapoda</taxon>
        <taxon>Insecta</taxon>
        <taxon>Pterygota</taxon>
        <taxon>Neoptera</taxon>
        <taxon>Endopterygota</taxon>
        <taxon>Lepidoptera</taxon>
        <taxon>Glossata</taxon>
        <taxon>Ditrysia</taxon>
        <taxon>Tineoidea</taxon>
        <taxon>Psychidae</taxon>
        <taxon>Oiketicinae</taxon>
        <taxon>Eumeta</taxon>
    </lineage>
</organism>
<comment type="caution">
    <text evidence="5">The sequence shown here is derived from an EMBL/GenBank/DDBJ whole genome shotgun (WGS) entry which is preliminary data.</text>
</comment>
<dbReference type="SUPFAM" id="SSF53067">
    <property type="entry name" value="Actin-like ATPase domain"/>
    <property type="match status" value="2"/>
</dbReference>
<evidence type="ECO:0000313" key="6">
    <source>
        <dbReference type="Proteomes" id="UP000299102"/>
    </source>
</evidence>
<dbReference type="PRINTS" id="PR00301">
    <property type="entry name" value="HEATSHOCK70"/>
</dbReference>
<dbReference type="STRING" id="151549.A0A4C1Z2U3"/>